<reference evidence="1 2" key="1">
    <citation type="journal article" date="2017" name="Nat. Ecol. Evol.">
        <title>Scallop genome provides insights into evolution of bilaterian karyotype and development.</title>
        <authorList>
            <person name="Wang S."/>
            <person name="Zhang J."/>
            <person name="Jiao W."/>
            <person name="Li J."/>
            <person name="Xun X."/>
            <person name="Sun Y."/>
            <person name="Guo X."/>
            <person name="Huan P."/>
            <person name="Dong B."/>
            <person name="Zhang L."/>
            <person name="Hu X."/>
            <person name="Sun X."/>
            <person name="Wang J."/>
            <person name="Zhao C."/>
            <person name="Wang Y."/>
            <person name="Wang D."/>
            <person name="Huang X."/>
            <person name="Wang R."/>
            <person name="Lv J."/>
            <person name="Li Y."/>
            <person name="Zhang Z."/>
            <person name="Liu B."/>
            <person name="Lu W."/>
            <person name="Hui Y."/>
            <person name="Liang J."/>
            <person name="Zhou Z."/>
            <person name="Hou R."/>
            <person name="Li X."/>
            <person name="Liu Y."/>
            <person name="Li H."/>
            <person name="Ning X."/>
            <person name="Lin Y."/>
            <person name="Zhao L."/>
            <person name="Xing Q."/>
            <person name="Dou J."/>
            <person name="Li Y."/>
            <person name="Mao J."/>
            <person name="Guo H."/>
            <person name="Dou H."/>
            <person name="Li T."/>
            <person name="Mu C."/>
            <person name="Jiang W."/>
            <person name="Fu Q."/>
            <person name="Fu X."/>
            <person name="Miao Y."/>
            <person name="Liu J."/>
            <person name="Yu Q."/>
            <person name="Li R."/>
            <person name="Liao H."/>
            <person name="Li X."/>
            <person name="Kong Y."/>
            <person name="Jiang Z."/>
            <person name="Chourrout D."/>
            <person name="Li R."/>
            <person name="Bao Z."/>
        </authorList>
    </citation>
    <scope>NUCLEOTIDE SEQUENCE [LARGE SCALE GENOMIC DNA]</scope>
    <source>
        <strain evidence="1 2">PY_sf001</strain>
    </source>
</reference>
<gene>
    <name evidence="1" type="ORF">KP79_PYT18448</name>
</gene>
<dbReference type="AlphaFoldDB" id="A0A210QRW6"/>
<keyword evidence="2" id="KW-1185">Reference proteome</keyword>
<name>A0A210QRW6_MIZYE</name>
<sequence>MFGMTLVTMALHEVTKILEKKADDQDKLPDPSPIHVPDELETESLMFPQLPPCPRPKILLRHRRRRARNRAYAKALIKSLPDGLKV</sequence>
<proteinExistence type="predicted"/>
<comment type="caution">
    <text evidence="1">The sequence shown here is derived from an EMBL/GenBank/DDBJ whole genome shotgun (WGS) entry which is preliminary data.</text>
</comment>
<protein>
    <submittedName>
        <fullName evidence="1">Uncharacterized protein</fullName>
    </submittedName>
</protein>
<evidence type="ECO:0000313" key="2">
    <source>
        <dbReference type="Proteomes" id="UP000242188"/>
    </source>
</evidence>
<accession>A0A210QRW6</accession>
<evidence type="ECO:0000313" key="1">
    <source>
        <dbReference type="EMBL" id="OWF51483.1"/>
    </source>
</evidence>
<dbReference type="EMBL" id="NEDP02002242">
    <property type="protein sequence ID" value="OWF51483.1"/>
    <property type="molecule type" value="Genomic_DNA"/>
</dbReference>
<organism evidence="1 2">
    <name type="scientific">Mizuhopecten yessoensis</name>
    <name type="common">Japanese scallop</name>
    <name type="synonym">Patinopecten yessoensis</name>
    <dbReference type="NCBI Taxonomy" id="6573"/>
    <lineage>
        <taxon>Eukaryota</taxon>
        <taxon>Metazoa</taxon>
        <taxon>Spiralia</taxon>
        <taxon>Lophotrochozoa</taxon>
        <taxon>Mollusca</taxon>
        <taxon>Bivalvia</taxon>
        <taxon>Autobranchia</taxon>
        <taxon>Pteriomorphia</taxon>
        <taxon>Pectinida</taxon>
        <taxon>Pectinoidea</taxon>
        <taxon>Pectinidae</taxon>
        <taxon>Mizuhopecten</taxon>
    </lineage>
</organism>
<dbReference type="Proteomes" id="UP000242188">
    <property type="component" value="Unassembled WGS sequence"/>
</dbReference>